<evidence type="ECO:0000313" key="1">
    <source>
        <dbReference type="EMBL" id="KAI8428263.1"/>
    </source>
</evidence>
<comment type="caution">
    <text evidence="1">The sequence shown here is derived from an EMBL/GenBank/DDBJ whole genome shotgun (WGS) entry which is preliminary data.</text>
</comment>
<organism evidence="1 2">
    <name type="scientific">Choristoneura fumiferana</name>
    <name type="common">Spruce budworm moth</name>
    <name type="synonym">Archips fumiferana</name>
    <dbReference type="NCBI Taxonomy" id="7141"/>
    <lineage>
        <taxon>Eukaryota</taxon>
        <taxon>Metazoa</taxon>
        <taxon>Ecdysozoa</taxon>
        <taxon>Arthropoda</taxon>
        <taxon>Hexapoda</taxon>
        <taxon>Insecta</taxon>
        <taxon>Pterygota</taxon>
        <taxon>Neoptera</taxon>
        <taxon>Endopterygota</taxon>
        <taxon>Lepidoptera</taxon>
        <taxon>Glossata</taxon>
        <taxon>Ditrysia</taxon>
        <taxon>Tortricoidea</taxon>
        <taxon>Tortricidae</taxon>
        <taxon>Tortricinae</taxon>
        <taxon>Choristoneura</taxon>
    </lineage>
</organism>
<dbReference type="Proteomes" id="UP001064048">
    <property type="component" value="Chromosome 3"/>
</dbReference>
<gene>
    <name evidence="1" type="ORF">MSG28_002480</name>
</gene>
<accession>A0ACC0JW23</accession>
<proteinExistence type="predicted"/>
<keyword evidence="2" id="KW-1185">Reference proteome</keyword>
<evidence type="ECO:0000313" key="2">
    <source>
        <dbReference type="Proteomes" id="UP001064048"/>
    </source>
</evidence>
<dbReference type="EMBL" id="CM046103">
    <property type="protein sequence ID" value="KAI8428263.1"/>
    <property type="molecule type" value="Genomic_DNA"/>
</dbReference>
<name>A0ACC0JW23_CHOFU</name>
<reference evidence="1 2" key="1">
    <citation type="journal article" date="2022" name="Genome Biol. Evol.">
        <title>The Spruce Budworm Genome: Reconstructing the Evolutionary History of Antifreeze Proteins.</title>
        <authorList>
            <person name="Beliveau C."/>
            <person name="Gagne P."/>
            <person name="Picq S."/>
            <person name="Vernygora O."/>
            <person name="Keeling C.I."/>
            <person name="Pinkney K."/>
            <person name="Doucet D."/>
            <person name="Wen F."/>
            <person name="Johnston J.S."/>
            <person name="Maaroufi H."/>
            <person name="Boyle B."/>
            <person name="Laroche J."/>
            <person name="Dewar K."/>
            <person name="Juretic N."/>
            <person name="Blackburn G."/>
            <person name="Nisole A."/>
            <person name="Brunet B."/>
            <person name="Brandao M."/>
            <person name="Lumley L."/>
            <person name="Duan J."/>
            <person name="Quan G."/>
            <person name="Lucarotti C.J."/>
            <person name="Roe A.D."/>
            <person name="Sperling F.A.H."/>
            <person name="Levesque R.C."/>
            <person name="Cusson M."/>
        </authorList>
    </citation>
    <scope>NUCLEOTIDE SEQUENCE [LARGE SCALE GENOMIC DNA]</scope>
    <source>
        <strain evidence="1">Glfc:IPQL:Cfum</strain>
    </source>
</reference>
<protein>
    <submittedName>
        <fullName evidence="1">Uncharacterized protein</fullName>
    </submittedName>
</protein>
<sequence length="272" mass="29752">MAKAVLALVIISVSNSLGKSNSHIETLVVQGDYADIKDFGYAAYLAIQCDSKEENTTNGFSCGSSILNHKFLLTAAHCLNDCKSSSFISVNVGSAHKRKGIKKTSSKFVTHKKYGFPNMASDIALVKLKGTLEFGSNVYRIVLMKNPPYEQVAVVSGWGLTDVDTESSKTTKCDAEAPNIMEIDVKREKLLKFTKQRLWSRSDCRELIKDLPKGSFCAGEKKANSYASLTLEGYRHSQANQQAIQQGEQMAVGAEKFSNGDRGSESPVTDSR</sequence>